<name>A0A1I1TTJ9_9BACI</name>
<evidence type="ECO:0008006" key="3">
    <source>
        <dbReference type="Google" id="ProtNLM"/>
    </source>
</evidence>
<dbReference type="STRING" id="640948.SAMN05216238_102447"/>
<dbReference type="Proteomes" id="UP000199474">
    <property type="component" value="Unassembled WGS sequence"/>
</dbReference>
<gene>
    <name evidence="1" type="ORF">SAMN05216238_102447</name>
</gene>
<protein>
    <recommendedName>
        <fullName evidence="3">Nuclease-related domain-containing protein</fullName>
    </recommendedName>
</protein>
<evidence type="ECO:0000313" key="2">
    <source>
        <dbReference type="Proteomes" id="UP000199474"/>
    </source>
</evidence>
<sequence length="307" mass="35747">MAQLIKLEDYVSRYEWNAYRYPSQFIRMKQDNWKKLYHLWRNEAFVGDQQQANMEPAASKWKSLFKFGFRKTAEETAKNSDVTDLPATENELRHYFLDKLYPVQLKWASSTVTEVSFVDQTYYANDRLKYFLKRFPDTFLVMYHPVFNVKKAPVDGEIILISPIGIEILYLIEKQPGTLITADGERTWLVKEEAKSETKILSPLLALKRTEKILKSILKQADIALPISKVVLSPTNHIASLKAPYNTKLVGKHAYEDWFAEKRNLVSPLKNHQLKTAEHLLKNCRTTAIKRPEWESDDNSVFPNDTV</sequence>
<organism evidence="1 2">
    <name type="scientific">Lentibacillus persicus</name>
    <dbReference type="NCBI Taxonomy" id="640948"/>
    <lineage>
        <taxon>Bacteria</taxon>
        <taxon>Bacillati</taxon>
        <taxon>Bacillota</taxon>
        <taxon>Bacilli</taxon>
        <taxon>Bacillales</taxon>
        <taxon>Bacillaceae</taxon>
        <taxon>Lentibacillus</taxon>
    </lineage>
</organism>
<accession>A0A1I1TTJ9</accession>
<dbReference type="AlphaFoldDB" id="A0A1I1TTJ9"/>
<dbReference type="RefSeq" id="WP_090082025.1">
    <property type="nucleotide sequence ID" value="NZ_FOMR01000002.1"/>
</dbReference>
<proteinExistence type="predicted"/>
<dbReference type="OrthoDB" id="2433183at2"/>
<evidence type="ECO:0000313" key="1">
    <source>
        <dbReference type="EMBL" id="SFD61937.1"/>
    </source>
</evidence>
<keyword evidence="2" id="KW-1185">Reference proteome</keyword>
<dbReference type="EMBL" id="FOMR01000002">
    <property type="protein sequence ID" value="SFD61937.1"/>
    <property type="molecule type" value="Genomic_DNA"/>
</dbReference>
<reference evidence="2" key="1">
    <citation type="submission" date="2016-10" db="EMBL/GenBank/DDBJ databases">
        <authorList>
            <person name="Varghese N."/>
            <person name="Submissions S."/>
        </authorList>
    </citation>
    <scope>NUCLEOTIDE SEQUENCE [LARGE SCALE GENOMIC DNA]</scope>
    <source>
        <strain evidence="2">DSM 22530</strain>
    </source>
</reference>